<proteinExistence type="predicted"/>
<dbReference type="GO" id="GO:0046872">
    <property type="term" value="F:metal ion binding"/>
    <property type="evidence" value="ECO:0007669"/>
    <property type="project" value="UniProtKB-KW"/>
</dbReference>
<reference evidence="3 4" key="1">
    <citation type="submission" date="2018-07" db="EMBL/GenBank/DDBJ databases">
        <title>Genomic Encyclopedia of Type Strains, Phase IV (KMG-IV): sequencing the most valuable type-strain genomes for metagenomic binning, comparative biology and taxonomic classification.</title>
        <authorList>
            <person name="Goeker M."/>
        </authorList>
    </citation>
    <scope>NUCLEOTIDE SEQUENCE [LARGE SCALE GENOMIC DNA]</scope>
    <source>
        <strain evidence="3 4">DSM 4134</strain>
    </source>
</reference>
<dbReference type="Proteomes" id="UP000256779">
    <property type="component" value="Unassembled WGS sequence"/>
</dbReference>
<comment type="caution">
    <text evidence="3">The sequence shown here is derived from an EMBL/GenBank/DDBJ whole genome shotgun (WGS) entry which is preliminary data.</text>
</comment>
<dbReference type="EMBL" id="QREG01000005">
    <property type="protein sequence ID" value="REE00431.1"/>
    <property type="molecule type" value="Genomic_DNA"/>
</dbReference>
<keyword evidence="4" id="KW-1185">Reference proteome</keyword>
<dbReference type="PANTHER" id="PTHR36113">
    <property type="entry name" value="LYASE, PUTATIVE-RELATED-RELATED"/>
    <property type="match status" value="1"/>
</dbReference>
<organism evidence="3 4">
    <name type="scientific">Marinoscillum furvescens DSM 4134</name>
    <dbReference type="NCBI Taxonomy" id="1122208"/>
    <lineage>
        <taxon>Bacteria</taxon>
        <taxon>Pseudomonadati</taxon>
        <taxon>Bacteroidota</taxon>
        <taxon>Cytophagia</taxon>
        <taxon>Cytophagales</taxon>
        <taxon>Reichenbachiellaceae</taxon>
        <taxon>Marinoscillum</taxon>
    </lineage>
</organism>
<dbReference type="InterPro" id="IPR051332">
    <property type="entry name" value="Fosfomycin_Res_Enzymes"/>
</dbReference>
<sequence length="129" mass="14638">MEFTQIKETCLYVADIKASRTFYEGILNLPVISEVQGRHVFFRCGSSVLLCFLAEVTRQEQNLPPHYAHGKLHIALEVPQDQYEAVKAQLVHSGVAITHEQSWKGALKSFYFEDPDGHVLEIVPPGIWE</sequence>
<dbReference type="SUPFAM" id="SSF54593">
    <property type="entry name" value="Glyoxalase/Bleomycin resistance protein/Dihydroxybiphenyl dioxygenase"/>
    <property type="match status" value="1"/>
</dbReference>
<dbReference type="InterPro" id="IPR029068">
    <property type="entry name" value="Glyas_Bleomycin-R_OHBP_Dase"/>
</dbReference>
<keyword evidence="1" id="KW-0479">Metal-binding</keyword>
<dbReference type="InterPro" id="IPR004360">
    <property type="entry name" value="Glyas_Fos-R_dOase_dom"/>
</dbReference>
<keyword evidence="3" id="KW-0560">Oxidoreductase</keyword>
<gene>
    <name evidence="3" type="ORF">C7460_10552</name>
</gene>
<dbReference type="OrthoDB" id="192739at2"/>
<evidence type="ECO:0000259" key="2">
    <source>
        <dbReference type="PROSITE" id="PS51819"/>
    </source>
</evidence>
<evidence type="ECO:0000256" key="1">
    <source>
        <dbReference type="ARBA" id="ARBA00022723"/>
    </source>
</evidence>
<dbReference type="InterPro" id="IPR037523">
    <property type="entry name" value="VOC_core"/>
</dbReference>
<dbReference type="RefSeq" id="WP_115867436.1">
    <property type="nucleotide sequence ID" value="NZ_QREG01000005.1"/>
</dbReference>
<evidence type="ECO:0000313" key="3">
    <source>
        <dbReference type="EMBL" id="REE00431.1"/>
    </source>
</evidence>
<keyword evidence="3" id="KW-0223">Dioxygenase</keyword>
<dbReference type="PROSITE" id="PS51819">
    <property type="entry name" value="VOC"/>
    <property type="match status" value="1"/>
</dbReference>
<protein>
    <submittedName>
        <fullName evidence="3">Catechol 2,3-dioxygenase-like lactoylglutathione lyase family enzyme</fullName>
    </submittedName>
</protein>
<dbReference type="GO" id="GO:0016829">
    <property type="term" value="F:lyase activity"/>
    <property type="evidence" value="ECO:0007669"/>
    <property type="project" value="UniProtKB-KW"/>
</dbReference>
<dbReference type="GO" id="GO:0051213">
    <property type="term" value="F:dioxygenase activity"/>
    <property type="evidence" value="ECO:0007669"/>
    <property type="project" value="UniProtKB-KW"/>
</dbReference>
<dbReference type="AlphaFoldDB" id="A0A3D9L6S2"/>
<feature type="domain" description="VOC" evidence="2">
    <location>
        <begin position="5"/>
        <end position="125"/>
    </location>
</feature>
<dbReference type="Gene3D" id="3.10.180.10">
    <property type="entry name" value="2,3-Dihydroxybiphenyl 1,2-Dioxygenase, domain 1"/>
    <property type="match status" value="1"/>
</dbReference>
<keyword evidence="3" id="KW-0456">Lyase</keyword>
<name>A0A3D9L6S2_MARFU</name>
<dbReference type="Pfam" id="PF00903">
    <property type="entry name" value="Glyoxalase"/>
    <property type="match status" value="1"/>
</dbReference>
<dbReference type="PANTHER" id="PTHR36113:SF6">
    <property type="entry name" value="FOSFOMYCIN RESISTANCE PROTEIN FOSX"/>
    <property type="match status" value="1"/>
</dbReference>
<accession>A0A3D9L6S2</accession>
<evidence type="ECO:0000313" key="4">
    <source>
        <dbReference type="Proteomes" id="UP000256779"/>
    </source>
</evidence>